<reference evidence="1 2" key="1">
    <citation type="journal article" date="2022" name="Genome Biol. Evol.">
        <title>The Spruce Budworm Genome: Reconstructing the Evolutionary History of Antifreeze Proteins.</title>
        <authorList>
            <person name="Beliveau C."/>
            <person name="Gagne P."/>
            <person name="Picq S."/>
            <person name="Vernygora O."/>
            <person name="Keeling C.I."/>
            <person name="Pinkney K."/>
            <person name="Doucet D."/>
            <person name="Wen F."/>
            <person name="Johnston J.S."/>
            <person name="Maaroufi H."/>
            <person name="Boyle B."/>
            <person name="Laroche J."/>
            <person name="Dewar K."/>
            <person name="Juretic N."/>
            <person name="Blackburn G."/>
            <person name="Nisole A."/>
            <person name="Brunet B."/>
            <person name="Brandao M."/>
            <person name="Lumley L."/>
            <person name="Duan J."/>
            <person name="Quan G."/>
            <person name="Lucarotti C.J."/>
            <person name="Roe A.D."/>
            <person name="Sperling F.A.H."/>
            <person name="Levesque R.C."/>
            <person name="Cusson M."/>
        </authorList>
    </citation>
    <scope>NUCLEOTIDE SEQUENCE [LARGE SCALE GENOMIC DNA]</scope>
    <source>
        <strain evidence="1">Glfc:IPQL:Cfum</strain>
    </source>
</reference>
<name>A0ACC0KSW1_CHOFU</name>
<gene>
    <name evidence="1" type="ORF">MSG28_013255</name>
</gene>
<dbReference type="EMBL" id="CM046123">
    <property type="protein sequence ID" value="KAI8439484.1"/>
    <property type="molecule type" value="Genomic_DNA"/>
</dbReference>
<accession>A0ACC0KSW1</accession>
<evidence type="ECO:0000313" key="1">
    <source>
        <dbReference type="EMBL" id="KAI8439484.1"/>
    </source>
</evidence>
<keyword evidence="2" id="KW-1185">Reference proteome</keyword>
<dbReference type="Proteomes" id="UP001064048">
    <property type="component" value="Chromosome 23"/>
</dbReference>
<protein>
    <submittedName>
        <fullName evidence="1">Uncharacterized protein</fullName>
    </submittedName>
</protein>
<organism evidence="1 2">
    <name type="scientific">Choristoneura fumiferana</name>
    <name type="common">Spruce budworm moth</name>
    <name type="synonym">Archips fumiferana</name>
    <dbReference type="NCBI Taxonomy" id="7141"/>
    <lineage>
        <taxon>Eukaryota</taxon>
        <taxon>Metazoa</taxon>
        <taxon>Ecdysozoa</taxon>
        <taxon>Arthropoda</taxon>
        <taxon>Hexapoda</taxon>
        <taxon>Insecta</taxon>
        <taxon>Pterygota</taxon>
        <taxon>Neoptera</taxon>
        <taxon>Endopterygota</taxon>
        <taxon>Lepidoptera</taxon>
        <taxon>Glossata</taxon>
        <taxon>Ditrysia</taxon>
        <taxon>Tortricoidea</taxon>
        <taxon>Tortricidae</taxon>
        <taxon>Tortricinae</taxon>
        <taxon>Choristoneura</taxon>
    </lineage>
</organism>
<proteinExistence type="predicted"/>
<sequence>MRLPALAELERLSAERALVDAALRRARERHAVVIQLDHGVRRLARHFHIRIKNDEFSQYIGGSPEEVHKEYTEDSYGWSVVSPFHKRTSRTMALTCSTPPAWPSTPSISTALSCRS</sequence>
<evidence type="ECO:0000313" key="2">
    <source>
        <dbReference type="Proteomes" id="UP001064048"/>
    </source>
</evidence>
<comment type="caution">
    <text evidence="1">The sequence shown here is derived from an EMBL/GenBank/DDBJ whole genome shotgun (WGS) entry which is preliminary data.</text>
</comment>